<dbReference type="SMART" id="SM00015">
    <property type="entry name" value="IQ"/>
    <property type="match status" value="2"/>
</dbReference>
<comment type="similarity">
    <text evidence="2">Belongs to the IQD family.</text>
</comment>
<name>A0AAE1UYU0_9SOLA</name>
<evidence type="ECO:0000256" key="3">
    <source>
        <dbReference type="ARBA" id="ARBA00024378"/>
    </source>
</evidence>
<protein>
    <recommendedName>
        <fullName evidence="5">DUF4005 domain-containing protein</fullName>
    </recommendedName>
</protein>
<evidence type="ECO:0000313" key="7">
    <source>
        <dbReference type="Proteomes" id="UP001291623"/>
    </source>
</evidence>
<dbReference type="Pfam" id="PF13178">
    <property type="entry name" value="DUF4005"/>
    <property type="match status" value="1"/>
</dbReference>
<evidence type="ECO:0000313" key="6">
    <source>
        <dbReference type="EMBL" id="KAK4344291.1"/>
    </source>
</evidence>
<comment type="subunit">
    <text evidence="3">Binds to multiple calmodulin (CaM) in the presence of Ca(2+) and CaM-like proteins.</text>
</comment>
<dbReference type="Proteomes" id="UP001291623">
    <property type="component" value="Unassembled WGS sequence"/>
</dbReference>
<comment type="caution">
    <text evidence="6">The sequence shown here is derived from an EMBL/GenBank/DDBJ whole genome shotgun (WGS) entry which is preliminary data.</text>
</comment>
<dbReference type="AlphaFoldDB" id="A0AAE1UYU0"/>
<sequence length="432" mass="47732">MGKTIKWLKGLFGIRKLDNTHNEIEEKGKIGITCFGHSSRDTTTTSAAISGRLRNHSPNITAAEAAWLSSDKEQSKHAIAVGAVTPAAADVAAAQAAVAVVRLTSQGRGNAVFGREKLVAAATKIQTIFRGFLARKALRALKGLVKLQALVRGYLVRKQATATVHSMQALMRAQANVRAQKTKGGAFFNINDQKSHSQFQARKSHEKFEESRSGSTMQMHSRRLSSSFEANNISEESAKIVEMGTGRAKSRSRRANTWVSDSCDDPFEPVLPSWASDWAQQPGDDRFTTAQSTPRFANSCGSNTTPITPGTKSVCIESHYFRNNYYDNNYPNYMAKTKSFKAKLRSHSAPKQRPEPGPKVKKMSLNEMMESRASLSGIKMQRSCSQAQDKINFKNIIMGKIGNATEFTTRVQEGERVYFKMVKVSRPKKNSK</sequence>
<reference evidence="6" key="1">
    <citation type="submission" date="2023-12" db="EMBL/GenBank/DDBJ databases">
        <title>Genome assembly of Anisodus tanguticus.</title>
        <authorList>
            <person name="Wang Y.-J."/>
        </authorList>
    </citation>
    <scope>NUCLEOTIDE SEQUENCE</scope>
    <source>
        <strain evidence="6">KB-2021</strain>
        <tissue evidence="6">Leaf</tissue>
    </source>
</reference>
<proteinExistence type="inferred from homology"/>
<dbReference type="PROSITE" id="PS50096">
    <property type="entry name" value="IQ"/>
    <property type="match status" value="2"/>
</dbReference>
<accession>A0AAE1UYU0</accession>
<dbReference type="InterPro" id="IPR000048">
    <property type="entry name" value="IQ_motif_EF-hand-BS"/>
</dbReference>
<dbReference type="CDD" id="cd23767">
    <property type="entry name" value="IQCD"/>
    <property type="match status" value="1"/>
</dbReference>
<evidence type="ECO:0000259" key="5">
    <source>
        <dbReference type="Pfam" id="PF13178"/>
    </source>
</evidence>
<gene>
    <name evidence="6" type="ORF">RND71_037385</name>
</gene>
<evidence type="ECO:0000256" key="1">
    <source>
        <dbReference type="ARBA" id="ARBA00022860"/>
    </source>
</evidence>
<organism evidence="6 7">
    <name type="scientific">Anisodus tanguticus</name>
    <dbReference type="NCBI Taxonomy" id="243964"/>
    <lineage>
        <taxon>Eukaryota</taxon>
        <taxon>Viridiplantae</taxon>
        <taxon>Streptophyta</taxon>
        <taxon>Embryophyta</taxon>
        <taxon>Tracheophyta</taxon>
        <taxon>Spermatophyta</taxon>
        <taxon>Magnoliopsida</taxon>
        <taxon>eudicotyledons</taxon>
        <taxon>Gunneridae</taxon>
        <taxon>Pentapetalae</taxon>
        <taxon>asterids</taxon>
        <taxon>lamiids</taxon>
        <taxon>Solanales</taxon>
        <taxon>Solanaceae</taxon>
        <taxon>Solanoideae</taxon>
        <taxon>Hyoscyameae</taxon>
        <taxon>Anisodus</taxon>
    </lineage>
</organism>
<keyword evidence="1" id="KW-0112">Calmodulin-binding</keyword>
<dbReference type="PANTHER" id="PTHR32295">
    <property type="entry name" value="IQ-DOMAIN 5-RELATED"/>
    <property type="match status" value="1"/>
</dbReference>
<feature type="compositionally biased region" description="Polar residues" evidence="4">
    <location>
        <begin position="213"/>
        <end position="227"/>
    </location>
</feature>
<evidence type="ECO:0000256" key="2">
    <source>
        <dbReference type="ARBA" id="ARBA00024341"/>
    </source>
</evidence>
<dbReference type="Gene3D" id="1.20.5.190">
    <property type="match status" value="1"/>
</dbReference>
<dbReference type="EMBL" id="JAVYJV010000020">
    <property type="protein sequence ID" value="KAK4344291.1"/>
    <property type="molecule type" value="Genomic_DNA"/>
</dbReference>
<dbReference type="PANTHER" id="PTHR32295:SF10">
    <property type="entry name" value="PROTEIN IQ-DOMAIN 25"/>
    <property type="match status" value="1"/>
</dbReference>
<evidence type="ECO:0000256" key="4">
    <source>
        <dbReference type="SAM" id="MobiDB-lite"/>
    </source>
</evidence>
<feature type="domain" description="DUF4005" evidence="5">
    <location>
        <begin position="294"/>
        <end position="376"/>
    </location>
</feature>
<keyword evidence="7" id="KW-1185">Reference proteome</keyword>
<feature type="region of interest" description="Disordered" evidence="4">
    <location>
        <begin position="207"/>
        <end position="227"/>
    </location>
</feature>
<dbReference type="Pfam" id="PF00612">
    <property type="entry name" value="IQ"/>
    <property type="match status" value="2"/>
</dbReference>
<dbReference type="InterPro" id="IPR025064">
    <property type="entry name" value="DUF4005"/>
</dbReference>
<dbReference type="GO" id="GO:0005516">
    <property type="term" value="F:calmodulin binding"/>
    <property type="evidence" value="ECO:0007669"/>
    <property type="project" value="UniProtKB-KW"/>
</dbReference>